<name>A0A6A3L1V0_9STRA</name>
<dbReference type="EMBL" id="QXFU01001060">
    <property type="protein sequence ID" value="KAE9011905.1"/>
    <property type="molecule type" value="Genomic_DNA"/>
</dbReference>
<reference evidence="2 5" key="1">
    <citation type="submission" date="2018-09" db="EMBL/GenBank/DDBJ databases">
        <title>Genomic investigation of the strawberry pathogen Phytophthora fragariae indicates pathogenicity is determined by transcriptional variation in three key races.</title>
        <authorList>
            <person name="Adams T.M."/>
            <person name="Armitage A.D."/>
            <person name="Sobczyk M.K."/>
            <person name="Bates H.J."/>
            <person name="Dunwell J.M."/>
            <person name="Nellist C.F."/>
            <person name="Harrison R.J."/>
        </authorList>
    </citation>
    <scope>NUCLEOTIDE SEQUENCE [LARGE SCALE GENOMIC DNA]</scope>
    <source>
        <strain evidence="2 5">SCRP324</strain>
        <strain evidence="3 4">SCRP333</strain>
    </source>
</reference>
<comment type="caution">
    <text evidence="2">The sequence shown here is derived from an EMBL/GenBank/DDBJ whole genome shotgun (WGS) entry which is preliminary data.</text>
</comment>
<organism evidence="2 5">
    <name type="scientific">Phytophthora rubi</name>
    <dbReference type="NCBI Taxonomy" id="129364"/>
    <lineage>
        <taxon>Eukaryota</taxon>
        <taxon>Sar</taxon>
        <taxon>Stramenopiles</taxon>
        <taxon>Oomycota</taxon>
        <taxon>Peronosporomycetes</taxon>
        <taxon>Peronosporales</taxon>
        <taxon>Peronosporaceae</taxon>
        <taxon>Phytophthora</taxon>
    </lineage>
</organism>
<protein>
    <submittedName>
        <fullName evidence="2">Uncharacterized protein</fullName>
    </submittedName>
</protein>
<dbReference type="AlphaFoldDB" id="A0A6A3L1V0"/>
<sequence length="45" mass="4809">MKLSSESLSLQSKRSSPTSLSLSNNEPSSEAVSLSIGAELEEREL</sequence>
<accession>A0A6A3L1V0</accession>
<feature type="region of interest" description="Disordered" evidence="1">
    <location>
        <begin position="1"/>
        <end position="45"/>
    </location>
</feature>
<keyword evidence="4" id="KW-1185">Reference proteome</keyword>
<evidence type="ECO:0000313" key="4">
    <source>
        <dbReference type="Proteomes" id="UP000434957"/>
    </source>
</evidence>
<dbReference type="EMBL" id="QXFT01001054">
    <property type="protein sequence ID" value="KAE9330454.1"/>
    <property type="molecule type" value="Genomic_DNA"/>
</dbReference>
<evidence type="ECO:0000256" key="1">
    <source>
        <dbReference type="SAM" id="MobiDB-lite"/>
    </source>
</evidence>
<proteinExistence type="predicted"/>
<feature type="compositionally biased region" description="Low complexity" evidence="1">
    <location>
        <begin position="1"/>
        <end position="29"/>
    </location>
</feature>
<evidence type="ECO:0000313" key="2">
    <source>
        <dbReference type="EMBL" id="KAE9011905.1"/>
    </source>
</evidence>
<evidence type="ECO:0000313" key="5">
    <source>
        <dbReference type="Proteomes" id="UP000435112"/>
    </source>
</evidence>
<evidence type="ECO:0000313" key="3">
    <source>
        <dbReference type="EMBL" id="KAE9330454.1"/>
    </source>
</evidence>
<dbReference type="Proteomes" id="UP000435112">
    <property type="component" value="Unassembled WGS sequence"/>
</dbReference>
<gene>
    <name evidence="2" type="ORF">PR002_g14951</name>
    <name evidence="3" type="ORF">PR003_g15307</name>
</gene>
<dbReference type="Proteomes" id="UP000434957">
    <property type="component" value="Unassembled WGS sequence"/>
</dbReference>